<dbReference type="AlphaFoldDB" id="A0AAD3TB66"/>
<comment type="caution">
    <text evidence="1">The sequence shown here is derived from an EMBL/GenBank/DDBJ whole genome shotgun (WGS) entry which is preliminary data.</text>
</comment>
<sequence length="95" mass="10634">MCLWPVKEHLRSFHPSLYMLLHYHAKTEPMGLIVGGGGVNEAELILVAEKRIFGLSGFHLRDSAHPSIEFAPLSLSLSLSVSFCFSHPEGRQIQY</sequence>
<dbReference type="EMBL" id="BSYO01000030">
    <property type="protein sequence ID" value="GMH26049.1"/>
    <property type="molecule type" value="Genomic_DNA"/>
</dbReference>
<evidence type="ECO:0000313" key="1">
    <source>
        <dbReference type="EMBL" id="GMH26049.1"/>
    </source>
</evidence>
<evidence type="ECO:0000313" key="2">
    <source>
        <dbReference type="Proteomes" id="UP001279734"/>
    </source>
</evidence>
<dbReference type="Proteomes" id="UP001279734">
    <property type="component" value="Unassembled WGS sequence"/>
</dbReference>
<name>A0AAD3TB66_NEPGR</name>
<keyword evidence="2" id="KW-1185">Reference proteome</keyword>
<organism evidence="1 2">
    <name type="scientific">Nepenthes gracilis</name>
    <name type="common">Slender pitcher plant</name>
    <dbReference type="NCBI Taxonomy" id="150966"/>
    <lineage>
        <taxon>Eukaryota</taxon>
        <taxon>Viridiplantae</taxon>
        <taxon>Streptophyta</taxon>
        <taxon>Embryophyta</taxon>
        <taxon>Tracheophyta</taxon>
        <taxon>Spermatophyta</taxon>
        <taxon>Magnoliopsida</taxon>
        <taxon>eudicotyledons</taxon>
        <taxon>Gunneridae</taxon>
        <taxon>Pentapetalae</taxon>
        <taxon>Caryophyllales</taxon>
        <taxon>Nepenthaceae</taxon>
        <taxon>Nepenthes</taxon>
    </lineage>
</organism>
<protein>
    <submittedName>
        <fullName evidence="1">Uncharacterized protein</fullName>
    </submittedName>
</protein>
<reference evidence="1" key="1">
    <citation type="submission" date="2023-05" db="EMBL/GenBank/DDBJ databases">
        <title>Nepenthes gracilis genome sequencing.</title>
        <authorList>
            <person name="Fukushima K."/>
        </authorList>
    </citation>
    <scope>NUCLEOTIDE SEQUENCE</scope>
    <source>
        <strain evidence="1">SING2019-196</strain>
    </source>
</reference>
<proteinExistence type="predicted"/>
<gene>
    <name evidence="1" type="ORF">Nepgr_027892</name>
</gene>
<accession>A0AAD3TB66</accession>